<name>A0ABM7PFZ5_9BACT</name>
<dbReference type="Pfam" id="PF13682">
    <property type="entry name" value="CZB"/>
    <property type="match status" value="1"/>
</dbReference>
<comment type="similarity">
    <text evidence="4">Belongs to the methyl-accepting chemotaxis (MCP) protein family.</text>
</comment>
<evidence type="ECO:0000256" key="4">
    <source>
        <dbReference type="ARBA" id="ARBA00029447"/>
    </source>
</evidence>
<feature type="domain" description="T-SNARE coiled-coil homology" evidence="8">
    <location>
        <begin position="618"/>
        <end position="680"/>
    </location>
</feature>
<evidence type="ECO:0000259" key="9">
    <source>
        <dbReference type="PROSITE" id="PS50885"/>
    </source>
</evidence>
<dbReference type="EMBL" id="AP024488">
    <property type="protein sequence ID" value="BCS96113.1"/>
    <property type="molecule type" value="Genomic_DNA"/>
</dbReference>
<dbReference type="SUPFAM" id="SSF58104">
    <property type="entry name" value="Methyl-accepting chemotaxis protein (MCP) signaling domain"/>
    <property type="match status" value="1"/>
</dbReference>
<protein>
    <recommendedName>
        <fullName evidence="12">Methyl-accepting chemotaxis protein</fullName>
    </recommendedName>
</protein>
<dbReference type="PROSITE" id="PS50111">
    <property type="entry name" value="CHEMOTAXIS_TRANSDUC_2"/>
    <property type="match status" value="1"/>
</dbReference>
<feature type="domain" description="HAMP" evidence="9">
    <location>
        <begin position="386"/>
        <end position="440"/>
    </location>
</feature>
<dbReference type="InterPro" id="IPR029151">
    <property type="entry name" value="Sensor-like_sf"/>
</dbReference>
<evidence type="ECO:0000256" key="6">
    <source>
        <dbReference type="SAM" id="Phobius"/>
    </source>
</evidence>
<dbReference type="Proteomes" id="UP001320148">
    <property type="component" value="Chromosome"/>
</dbReference>
<keyword evidence="2" id="KW-0997">Cell inner membrane</keyword>
<sequence length="845" mass="92604">MRKLKLKTKLLLLGCILGLVPMMVVGFLVEKQNKAIVGVAQEAAYELAQDDFRHILEQVYTLAETHYEATVGELKSNLNVAWELVEQGGGLRVEADEADWTVVNQYTKSQQQVQLPEMALGERRFGQVRSPGTPVPLVDKMMSLTGVTCTVFQRMNTEGDMLRVATNTLKKDGQRAVGTYVPKTNPGGESNPVVAAVLRGETFKGRAFVVDSWYITSYAPIKNGDGAIIGMLYVGIPQEKVAGVRKGIEAIRVGQTGYAFVLDSQGTYVISEGGKEDGRNIFEMTDSRGTRFIQEMLALAKGLKAGETADFSYWFKDISGKERKKVVKVSYFAPWDWLIAAGTFEDELQSTSHKIEALGDKGELYMYTLLGVCLVFASLCWFFTAGRIVRPIRQAAIRLQDIAEGEGDLTRRLEVGTRDELGEMAHWFNLFMDKLQMMVRDITGNGDAVKESSMEFNKLNAETHDNVEDTSRRSEAVAAAGEELTANMASVAASMEQASTNVQMVASSAEEMNATITEIARNTEQARGTTDDAVAQARHVSEMMTKLDEAARDIGQITGTITEISEQTNLLALNATIEAARAGEAGKGFAVVAGEIKDLAGQTADATSSIRTNIDRVQQAVRENVERIGGVEKSIDRVSALVTGIAGAVEEQSIATREIAENANQAAAGIDDVNHQVVESSQAVQEVAQQVNGVNAAVDRIALACFEGRINAEEMNTLAHQLDGLTGQFVTGSTKFSIGKVKQAHMLWRVTLEAVLGGRKQMEPDEIPDHYNCAFGKWYFSEGQQFAGEPVFEKLGHHHEQVHTVAKDVVSLWNKGDKAGAERRYKDFLKAKDNMFLSLDELYRL</sequence>
<dbReference type="PROSITE" id="PS50192">
    <property type="entry name" value="T_SNARE"/>
    <property type="match status" value="1"/>
</dbReference>
<dbReference type="CDD" id="cd06225">
    <property type="entry name" value="HAMP"/>
    <property type="match status" value="1"/>
</dbReference>
<dbReference type="PROSITE" id="PS50885">
    <property type="entry name" value="HAMP"/>
    <property type="match status" value="1"/>
</dbReference>
<gene>
    <name evidence="10" type="ORF">DSLASN_17450</name>
</gene>
<dbReference type="SMART" id="SM00304">
    <property type="entry name" value="HAMP"/>
    <property type="match status" value="1"/>
</dbReference>
<dbReference type="Gene3D" id="1.10.287.950">
    <property type="entry name" value="Methyl-accepting chemotaxis protein"/>
    <property type="match status" value="1"/>
</dbReference>
<evidence type="ECO:0000256" key="2">
    <source>
        <dbReference type="ARBA" id="ARBA00022519"/>
    </source>
</evidence>
<dbReference type="Gene3D" id="1.10.8.500">
    <property type="entry name" value="HAMP domain in histidine kinase"/>
    <property type="match status" value="1"/>
</dbReference>
<dbReference type="Gene3D" id="3.30.450.20">
    <property type="entry name" value="PAS domain"/>
    <property type="match status" value="1"/>
</dbReference>
<dbReference type="SUPFAM" id="SSF103190">
    <property type="entry name" value="Sensory domain-like"/>
    <property type="match status" value="1"/>
</dbReference>
<keyword evidence="2" id="KW-1003">Cell membrane</keyword>
<dbReference type="InterPro" id="IPR025991">
    <property type="entry name" value="Chemoreceptor_zinc-bind_dom"/>
</dbReference>
<dbReference type="CDD" id="cd11386">
    <property type="entry name" value="MCP_signal"/>
    <property type="match status" value="1"/>
</dbReference>
<dbReference type="RefSeq" id="WP_236892471.1">
    <property type="nucleotide sequence ID" value="NZ_AP024488.1"/>
</dbReference>
<keyword evidence="6" id="KW-1133">Transmembrane helix</keyword>
<evidence type="ECO:0000256" key="3">
    <source>
        <dbReference type="ARBA" id="ARBA00023224"/>
    </source>
</evidence>
<evidence type="ECO:0000313" key="11">
    <source>
        <dbReference type="Proteomes" id="UP001320148"/>
    </source>
</evidence>
<evidence type="ECO:0008006" key="12">
    <source>
        <dbReference type="Google" id="ProtNLM"/>
    </source>
</evidence>
<dbReference type="InterPro" id="IPR004089">
    <property type="entry name" value="MCPsignal_dom"/>
</dbReference>
<comment type="subcellular location">
    <subcellularLocation>
        <location evidence="1">Cell inner membrane</location>
        <topology evidence="1">Multi-pass membrane protein</topology>
    </subcellularLocation>
</comment>
<dbReference type="Gene3D" id="1.20.120.30">
    <property type="entry name" value="Aspartate receptor, ligand-binding domain"/>
    <property type="match status" value="1"/>
</dbReference>
<dbReference type="Pfam" id="PF00015">
    <property type="entry name" value="MCPsignal"/>
    <property type="match status" value="1"/>
</dbReference>
<dbReference type="Pfam" id="PF17201">
    <property type="entry name" value="Cache_3-Cache_2"/>
    <property type="match status" value="1"/>
</dbReference>
<keyword evidence="11" id="KW-1185">Reference proteome</keyword>
<keyword evidence="6" id="KW-0812">Transmembrane</keyword>
<dbReference type="SMART" id="SM00283">
    <property type="entry name" value="MA"/>
    <property type="match status" value="1"/>
</dbReference>
<organism evidence="10 11">
    <name type="scientific">Desulfoluna limicola</name>
    <dbReference type="NCBI Taxonomy" id="2810562"/>
    <lineage>
        <taxon>Bacteria</taxon>
        <taxon>Pseudomonadati</taxon>
        <taxon>Thermodesulfobacteriota</taxon>
        <taxon>Desulfobacteria</taxon>
        <taxon>Desulfobacterales</taxon>
        <taxon>Desulfolunaceae</taxon>
        <taxon>Desulfoluna</taxon>
    </lineage>
</organism>
<feature type="transmembrane region" description="Helical" evidence="6">
    <location>
        <begin position="364"/>
        <end position="384"/>
    </location>
</feature>
<keyword evidence="3 5" id="KW-0807">Transducer</keyword>
<evidence type="ECO:0000259" key="8">
    <source>
        <dbReference type="PROSITE" id="PS50192"/>
    </source>
</evidence>
<keyword evidence="6" id="KW-0472">Membrane</keyword>
<dbReference type="PANTHER" id="PTHR32089:SF112">
    <property type="entry name" value="LYSOZYME-LIKE PROTEIN-RELATED"/>
    <property type="match status" value="1"/>
</dbReference>
<feature type="domain" description="Methyl-accepting transducer" evidence="7">
    <location>
        <begin position="459"/>
        <end position="695"/>
    </location>
</feature>
<evidence type="ECO:0000256" key="1">
    <source>
        <dbReference type="ARBA" id="ARBA00004429"/>
    </source>
</evidence>
<accession>A0ABM7PFZ5</accession>
<dbReference type="InterPro" id="IPR000727">
    <property type="entry name" value="T_SNARE_dom"/>
</dbReference>
<dbReference type="PANTHER" id="PTHR32089">
    <property type="entry name" value="METHYL-ACCEPTING CHEMOTAXIS PROTEIN MCPB"/>
    <property type="match status" value="1"/>
</dbReference>
<evidence type="ECO:0000259" key="7">
    <source>
        <dbReference type="PROSITE" id="PS50111"/>
    </source>
</evidence>
<dbReference type="InterPro" id="IPR033462">
    <property type="entry name" value="Cache_3-Cache_2"/>
</dbReference>
<reference evidence="10 11" key="1">
    <citation type="submission" date="2021-02" db="EMBL/GenBank/DDBJ databases">
        <title>Complete genome of Desulfoluna sp. strain ASN36.</title>
        <authorList>
            <person name="Takahashi A."/>
            <person name="Kojima H."/>
            <person name="Fukui M."/>
        </authorList>
    </citation>
    <scope>NUCLEOTIDE SEQUENCE [LARGE SCALE GENOMIC DNA]</scope>
    <source>
        <strain evidence="10 11">ASN36</strain>
    </source>
</reference>
<evidence type="ECO:0000256" key="5">
    <source>
        <dbReference type="PROSITE-ProRule" id="PRU00284"/>
    </source>
</evidence>
<dbReference type="InterPro" id="IPR003660">
    <property type="entry name" value="HAMP_dom"/>
</dbReference>
<evidence type="ECO:0000313" key="10">
    <source>
        <dbReference type="EMBL" id="BCS96113.1"/>
    </source>
</evidence>
<dbReference type="Pfam" id="PF00672">
    <property type="entry name" value="HAMP"/>
    <property type="match status" value="1"/>
</dbReference>
<proteinExistence type="inferred from homology"/>